<keyword evidence="4" id="KW-1185">Reference proteome</keyword>
<dbReference type="AlphaFoldDB" id="A0A841CYU6"/>
<proteinExistence type="predicted"/>
<dbReference type="SUPFAM" id="SSF46785">
    <property type="entry name" value="Winged helix' DNA-binding domain"/>
    <property type="match status" value="1"/>
</dbReference>
<comment type="caution">
    <text evidence="3">The sequence shown here is derived from an EMBL/GenBank/DDBJ whole genome shotgun (WGS) entry which is preliminary data.</text>
</comment>
<dbReference type="InterPro" id="IPR000835">
    <property type="entry name" value="HTH_MarR-typ"/>
</dbReference>
<dbReference type="PANTHER" id="PTHR33164:SF57">
    <property type="entry name" value="MARR-FAMILY TRANSCRIPTIONAL REGULATOR"/>
    <property type="match status" value="1"/>
</dbReference>
<dbReference type="GO" id="GO:0003700">
    <property type="term" value="F:DNA-binding transcription factor activity"/>
    <property type="evidence" value="ECO:0007669"/>
    <property type="project" value="InterPro"/>
</dbReference>
<reference evidence="3 4" key="1">
    <citation type="submission" date="2020-08" db="EMBL/GenBank/DDBJ databases">
        <title>Genomic Encyclopedia of Type Strains, Phase III (KMG-III): the genomes of soil and plant-associated and newly described type strains.</title>
        <authorList>
            <person name="Whitman W."/>
        </authorList>
    </citation>
    <scope>NUCLEOTIDE SEQUENCE [LARGE SCALE GENOMIC DNA]</scope>
    <source>
        <strain evidence="3 4">CECT 3303</strain>
    </source>
</reference>
<dbReference type="PANTHER" id="PTHR33164">
    <property type="entry name" value="TRANSCRIPTIONAL REGULATOR, MARR FAMILY"/>
    <property type="match status" value="1"/>
</dbReference>
<keyword evidence="3" id="KW-0238">DNA-binding</keyword>
<evidence type="ECO:0000313" key="4">
    <source>
        <dbReference type="Proteomes" id="UP000562352"/>
    </source>
</evidence>
<feature type="region of interest" description="Disordered" evidence="1">
    <location>
        <begin position="168"/>
        <end position="187"/>
    </location>
</feature>
<dbReference type="Pfam" id="PF12802">
    <property type="entry name" value="MarR_2"/>
    <property type="match status" value="1"/>
</dbReference>
<evidence type="ECO:0000259" key="2">
    <source>
        <dbReference type="PROSITE" id="PS50995"/>
    </source>
</evidence>
<dbReference type="InterPro" id="IPR036388">
    <property type="entry name" value="WH-like_DNA-bd_sf"/>
</dbReference>
<protein>
    <submittedName>
        <fullName evidence="3">DNA-binding MarR family transcriptional regulator</fullName>
    </submittedName>
</protein>
<dbReference type="InterPro" id="IPR039422">
    <property type="entry name" value="MarR/SlyA-like"/>
</dbReference>
<evidence type="ECO:0000313" key="3">
    <source>
        <dbReference type="EMBL" id="MBB5962630.1"/>
    </source>
</evidence>
<dbReference type="SMART" id="SM00347">
    <property type="entry name" value="HTH_MARR"/>
    <property type="match status" value="1"/>
</dbReference>
<sequence length="187" mass="20326">MDDGMPGAAIDVALFRLRRIWSRPLRARRTERSPRSVQMSNVMVVHAVHKLSLDVPEVTVGAVAEQLDVDPSTASRLVNDAIAAGLVEREASEVDARRARLVLSEPGGRVLDVVARYRRSYLDGLMADWDRAEREVFARLLARFAEAATARPVDLSVLDGLIAEALESAGPRRGGEPPESAGFAETG</sequence>
<evidence type="ECO:0000256" key="1">
    <source>
        <dbReference type="SAM" id="MobiDB-lite"/>
    </source>
</evidence>
<feature type="domain" description="HTH marR-type" evidence="2">
    <location>
        <begin position="11"/>
        <end position="146"/>
    </location>
</feature>
<dbReference type="PROSITE" id="PS50995">
    <property type="entry name" value="HTH_MARR_2"/>
    <property type="match status" value="1"/>
</dbReference>
<dbReference type="EMBL" id="JACHJJ010000004">
    <property type="protein sequence ID" value="MBB5962630.1"/>
    <property type="molecule type" value="Genomic_DNA"/>
</dbReference>
<dbReference type="Gene3D" id="1.10.10.10">
    <property type="entry name" value="Winged helix-like DNA-binding domain superfamily/Winged helix DNA-binding domain"/>
    <property type="match status" value="1"/>
</dbReference>
<name>A0A841CYU6_PLAVE</name>
<dbReference type="GO" id="GO:0006950">
    <property type="term" value="P:response to stress"/>
    <property type="evidence" value="ECO:0007669"/>
    <property type="project" value="TreeGrafter"/>
</dbReference>
<gene>
    <name evidence="3" type="ORF">FHS22_001891</name>
</gene>
<organism evidence="3 4">
    <name type="scientific">Planomonospora venezuelensis</name>
    <dbReference type="NCBI Taxonomy" id="1999"/>
    <lineage>
        <taxon>Bacteria</taxon>
        <taxon>Bacillati</taxon>
        <taxon>Actinomycetota</taxon>
        <taxon>Actinomycetes</taxon>
        <taxon>Streptosporangiales</taxon>
        <taxon>Streptosporangiaceae</taxon>
        <taxon>Planomonospora</taxon>
    </lineage>
</organism>
<dbReference type="InterPro" id="IPR036390">
    <property type="entry name" value="WH_DNA-bd_sf"/>
</dbReference>
<dbReference type="RefSeq" id="WP_338047680.1">
    <property type="nucleotide sequence ID" value="NZ_BAAAWZ010000001.1"/>
</dbReference>
<dbReference type="Proteomes" id="UP000562352">
    <property type="component" value="Unassembled WGS sequence"/>
</dbReference>
<dbReference type="GO" id="GO:0003677">
    <property type="term" value="F:DNA binding"/>
    <property type="evidence" value="ECO:0007669"/>
    <property type="project" value="UniProtKB-KW"/>
</dbReference>
<accession>A0A841CYU6</accession>